<dbReference type="PANTHER" id="PTHR43142:SF3">
    <property type="entry name" value="PUTATIVE (AFU_ORTHOLOGUE AFUA_3G09070)-RELATED"/>
    <property type="match status" value="1"/>
</dbReference>
<evidence type="ECO:0000313" key="5">
    <source>
        <dbReference type="EMBL" id="ORY12878.1"/>
    </source>
</evidence>
<dbReference type="SUPFAM" id="SSF53474">
    <property type="entry name" value="alpha/beta-Hydrolases"/>
    <property type="match status" value="1"/>
</dbReference>
<gene>
    <name evidence="5" type="ORF">BCR34DRAFT_586954</name>
</gene>
<evidence type="ECO:0000313" key="6">
    <source>
        <dbReference type="Proteomes" id="UP000193144"/>
    </source>
</evidence>
<feature type="domain" description="Carboxylesterase type B" evidence="4">
    <location>
        <begin position="172"/>
        <end position="669"/>
    </location>
</feature>
<reference evidence="5 6" key="1">
    <citation type="submission" date="2016-07" db="EMBL/GenBank/DDBJ databases">
        <title>Pervasive Adenine N6-methylation of Active Genes in Fungi.</title>
        <authorList>
            <consortium name="DOE Joint Genome Institute"/>
            <person name="Mondo S.J."/>
            <person name="Dannebaum R.O."/>
            <person name="Kuo R.C."/>
            <person name="Labutti K."/>
            <person name="Haridas S."/>
            <person name="Kuo A."/>
            <person name="Salamov A."/>
            <person name="Ahrendt S.R."/>
            <person name="Lipzen A."/>
            <person name="Sullivan W."/>
            <person name="Andreopoulos W.B."/>
            <person name="Clum A."/>
            <person name="Lindquist E."/>
            <person name="Daum C."/>
            <person name="Ramamoorthy G.K."/>
            <person name="Gryganskyi A."/>
            <person name="Culley D."/>
            <person name="Magnuson J.K."/>
            <person name="James T.Y."/>
            <person name="O'Malley M.A."/>
            <person name="Stajich J.E."/>
            <person name="Spatafora J.W."/>
            <person name="Visel A."/>
            <person name="Grigoriev I.V."/>
        </authorList>
    </citation>
    <scope>NUCLEOTIDE SEQUENCE [LARGE SCALE GENOMIC DNA]</scope>
    <source>
        <strain evidence="5 6">CBS 115471</strain>
    </source>
</reference>
<organism evidence="5 6">
    <name type="scientific">Clohesyomyces aquaticus</name>
    <dbReference type="NCBI Taxonomy" id="1231657"/>
    <lineage>
        <taxon>Eukaryota</taxon>
        <taxon>Fungi</taxon>
        <taxon>Dikarya</taxon>
        <taxon>Ascomycota</taxon>
        <taxon>Pezizomycotina</taxon>
        <taxon>Dothideomycetes</taxon>
        <taxon>Pleosporomycetidae</taxon>
        <taxon>Pleosporales</taxon>
        <taxon>Lindgomycetaceae</taxon>
        <taxon>Clohesyomyces</taxon>
    </lineage>
</organism>
<feature type="chain" id="PRO_5011828698" description="Carboxylic ester hydrolase" evidence="3">
    <location>
        <begin position="20"/>
        <end position="684"/>
    </location>
</feature>
<dbReference type="Proteomes" id="UP000193144">
    <property type="component" value="Unassembled WGS sequence"/>
</dbReference>
<feature type="signal peptide" evidence="3">
    <location>
        <begin position="1"/>
        <end position="19"/>
    </location>
</feature>
<dbReference type="PROSITE" id="PS00122">
    <property type="entry name" value="CARBOXYLESTERASE_B_1"/>
    <property type="match status" value="1"/>
</dbReference>
<dbReference type="InterPro" id="IPR029058">
    <property type="entry name" value="AB_hydrolase_fold"/>
</dbReference>
<dbReference type="PANTHER" id="PTHR43142">
    <property type="entry name" value="CARBOXYLIC ESTER HYDROLASE"/>
    <property type="match status" value="1"/>
</dbReference>
<dbReference type="GO" id="GO:0016787">
    <property type="term" value="F:hydrolase activity"/>
    <property type="evidence" value="ECO:0007669"/>
    <property type="project" value="UniProtKB-KW"/>
</dbReference>
<dbReference type="STRING" id="1231657.A0A1Y1ZRM4"/>
<dbReference type="InterPro" id="IPR002018">
    <property type="entry name" value="CarbesteraseB"/>
</dbReference>
<evidence type="ECO:0000259" key="4">
    <source>
        <dbReference type="Pfam" id="PF00135"/>
    </source>
</evidence>
<keyword evidence="6" id="KW-1185">Reference proteome</keyword>
<dbReference type="AlphaFoldDB" id="A0A1Y1ZRM4"/>
<sequence>MAILTGLVAIAAFFATAHSKPVEPPSVANAKTSLTLIYQNNLNASDDKNHVGALILDAVPRAGATAACAALNEKLLPKATLQKYKSDFVRALSYQDFAEYSKADQGYYIDDGIVVVEDRLVFPADYASNRPLPVLCTQSANNGMASATAVGGSEISVTSGGNTFVGFRNQKSFRFLGIPYADTPQRFKYSNLYSKKGQTIQATAYGSQCAQGGSGSEDCLFLNIETPYIPKAGSKQNLRPVMFWIHGGGFTGGSGADALSYGGNLASREDIVVVNINYRLSTLGFLAIPGTDIKGNYGIADQIVALDWVIANIASFGGDPKQITINGESAGAGSVRTLLGSPQAIGKYQAAIAMSNLGGGVDLGLNGDYGTTYSSYYTIDQSYAVAGQKIFTSAGCNSSQVSSQISCLEKVPALQLVGLSTVARYVVQDGKYVNTPNLILSTRNASTAHVPVIFGVTADDGASFSTYPKTPVTTLSQGLQVALGINSTWAQRIIDSKLFPLYDSGNFTLDTFNVSQRVAQDKTFRCVDQSTVYSGTVSGAFEKAYFYQFERTINGYDPNNLGGPKDNNPNNPYFRFHGADMPWVFGTISTLRDANDLYSVQLASGYFASFVKSGQPNPDPEYLRVRGYEKTIEGVRRAGPWNQVRGENGPIRFLDYPGSKQNFQDTEQCAWLGYGLDYYLKGGK</sequence>
<dbReference type="Pfam" id="PF00135">
    <property type="entry name" value="COesterase"/>
    <property type="match status" value="1"/>
</dbReference>
<keyword evidence="2 3" id="KW-0378">Hydrolase</keyword>
<dbReference type="OrthoDB" id="408631at2759"/>
<accession>A0A1Y1ZRM4</accession>
<comment type="similarity">
    <text evidence="1 3">Belongs to the type-B carboxylesterase/lipase family.</text>
</comment>
<comment type="caution">
    <text evidence="5">The sequence shown here is derived from an EMBL/GenBank/DDBJ whole genome shotgun (WGS) entry which is preliminary data.</text>
</comment>
<evidence type="ECO:0000256" key="1">
    <source>
        <dbReference type="ARBA" id="ARBA00005964"/>
    </source>
</evidence>
<evidence type="ECO:0000256" key="3">
    <source>
        <dbReference type="RuleBase" id="RU361235"/>
    </source>
</evidence>
<keyword evidence="3" id="KW-0732">Signal</keyword>
<dbReference type="EC" id="3.1.1.-" evidence="3"/>
<dbReference type="EMBL" id="MCFA01000047">
    <property type="protein sequence ID" value="ORY12878.1"/>
    <property type="molecule type" value="Genomic_DNA"/>
</dbReference>
<name>A0A1Y1ZRM4_9PLEO</name>
<dbReference type="FunFam" id="3.40.50.1820:FF:000342">
    <property type="entry name" value="Carboxylic ester hydrolase"/>
    <property type="match status" value="1"/>
</dbReference>
<dbReference type="InterPro" id="IPR019826">
    <property type="entry name" value="Carboxylesterase_B_AS"/>
</dbReference>
<protein>
    <recommendedName>
        <fullName evidence="3">Carboxylic ester hydrolase</fullName>
        <ecNumber evidence="3">3.1.1.-</ecNumber>
    </recommendedName>
</protein>
<evidence type="ECO:0000256" key="2">
    <source>
        <dbReference type="ARBA" id="ARBA00022801"/>
    </source>
</evidence>
<proteinExistence type="inferred from homology"/>
<dbReference type="Gene3D" id="3.40.50.1820">
    <property type="entry name" value="alpha/beta hydrolase"/>
    <property type="match status" value="1"/>
</dbReference>